<sequence>SEITEPVPMAALPPPDVGLEAWLACLEAFCDIYASFGYLNVVGLFETFYLSNQPSNYSAST</sequence>
<feature type="non-terminal residue" evidence="1">
    <location>
        <position position="61"/>
    </location>
</feature>
<dbReference type="VEuPathDB" id="FungiDB:YALI0_F17446g"/>
<proteinExistence type="predicted"/>
<dbReference type="Proteomes" id="UP000256601">
    <property type="component" value="Unassembled WGS sequence"/>
</dbReference>
<reference evidence="1 2" key="1">
    <citation type="submission" date="2018-07" db="EMBL/GenBank/DDBJ databases">
        <title>Draft Genome Assemblies for Five Robust Yarrowia lipolytica Strains Exhibiting High Lipid Production and Pentose Sugar Utilization and Sugar Alcohol Secretion from Undetoxified Lignocellulosic Biomass Hydrolysates.</title>
        <authorList>
            <consortium name="DOE Joint Genome Institute"/>
            <person name="Walker C."/>
            <person name="Ryu S."/>
            <person name="Na H."/>
            <person name="Zane M."/>
            <person name="LaButti K."/>
            <person name="Lipzen A."/>
            <person name="Haridas S."/>
            <person name="Barry K."/>
            <person name="Grigoriev I.V."/>
            <person name="Quarterman J."/>
            <person name="Slininger P."/>
            <person name="Dien B."/>
            <person name="Trinh C.T."/>
        </authorList>
    </citation>
    <scope>NUCLEOTIDE SEQUENCE [LARGE SCALE GENOMIC DNA]</scope>
    <source>
        <strain evidence="1 2">YB392</strain>
    </source>
</reference>
<protein>
    <submittedName>
        <fullName evidence="1">Uncharacterized protein</fullName>
    </submittedName>
</protein>
<dbReference type="VEuPathDB" id="FungiDB:YALI1_F23214g"/>
<dbReference type="AlphaFoldDB" id="A0A371BXR2"/>
<feature type="non-terminal residue" evidence="1">
    <location>
        <position position="1"/>
    </location>
</feature>
<organism evidence="1 2">
    <name type="scientific">Yarrowia lipolytica</name>
    <name type="common">Candida lipolytica</name>
    <dbReference type="NCBI Taxonomy" id="4952"/>
    <lineage>
        <taxon>Eukaryota</taxon>
        <taxon>Fungi</taxon>
        <taxon>Dikarya</taxon>
        <taxon>Ascomycota</taxon>
        <taxon>Saccharomycotina</taxon>
        <taxon>Dipodascomycetes</taxon>
        <taxon>Dipodascales</taxon>
        <taxon>Dipodascales incertae sedis</taxon>
        <taxon>Yarrowia</taxon>
    </lineage>
</organism>
<evidence type="ECO:0000313" key="1">
    <source>
        <dbReference type="EMBL" id="RDW22867.1"/>
    </source>
</evidence>
<dbReference type="EMBL" id="KZ859141">
    <property type="protein sequence ID" value="RDW22867.1"/>
    <property type="molecule type" value="Genomic_DNA"/>
</dbReference>
<gene>
    <name evidence="1" type="ORF">B0I71DRAFT_73156</name>
</gene>
<name>A0A371BXR2_YARLL</name>
<evidence type="ECO:0000313" key="2">
    <source>
        <dbReference type="Proteomes" id="UP000256601"/>
    </source>
</evidence>
<accession>A0A371BXR2</accession>